<evidence type="ECO:0000259" key="5">
    <source>
        <dbReference type="Pfam" id="PF02784"/>
    </source>
</evidence>
<evidence type="ECO:0000256" key="2">
    <source>
        <dbReference type="ARBA" id="ARBA00022898"/>
    </source>
</evidence>
<dbReference type="InterPro" id="IPR022643">
    <property type="entry name" value="De-COase2_C"/>
</dbReference>
<feature type="domain" description="Orn/DAP/Arg decarboxylase 2 C-terminal" evidence="4">
    <location>
        <begin position="29"/>
        <end position="375"/>
    </location>
</feature>
<dbReference type="CDD" id="cd06843">
    <property type="entry name" value="PLPDE_III_PvsE_like"/>
    <property type="match status" value="1"/>
</dbReference>
<dbReference type="InterPro" id="IPR000183">
    <property type="entry name" value="Orn/DAP/Arg_de-COase"/>
</dbReference>
<dbReference type="InterPro" id="IPR029066">
    <property type="entry name" value="PLP-binding_barrel"/>
</dbReference>
<dbReference type="Proteomes" id="UP000629025">
    <property type="component" value="Unassembled WGS sequence"/>
</dbReference>
<dbReference type="SUPFAM" id="SSF51419">
    <property type="entry name" value="PLP-binding barrel"/>
    <property type="match status" value="1"/>
</dbReference>
<dbReference type="Gene3D" id="3.20.20.10">
    <property type="entry name" value="Alanine racemase"/>
    <property type="match status" value="1"/>
</dbReference>
<dbReference type="Gene3D" id="2.40.37.10">
    <property type="entry name" value="Lyase, Ornithine Decarboxylase, Chain A, domain 1"/>
    <property type="match status" value="1"/>
</dbReference>
<evidence type="ECO:0000256" key="3">
    <source>
        <dbReference type="RuleBase" id="RU003737"/>
    </source>
</evidence>
<dbReference type="InterPro" id="IPR022657">
    <property type="entry name" value="De-COase2_CS"/>
</dbReference>
<dbReference type="InterPro" id="IPR002433">
    <property type="entry name" value="Orn_de-COase"/>
</dbReference>
<dbReference type="Pfam" id="PF02784">
    <property type="entry name" value="Orn_Arg_deC_N"/>
    <property type="match status" value="1"/>
</dbReference>
<dbReference type="SUPFAM" id="SSF50621">
    <property type="entry name" value="Alanine racemase C-terminal domain-like"/>
    <property type="match status" value="1"/>
</dbReference>
<feature type="domain" description="Orn/DAP/Arg decarboxylase 2 N-terminal" evidence="5">
    <location>
        <begin position="35"/>
        <end position="279"/>
    </location>
</feature>
<accession>A0ABQ1KS26</accession>
<comment type="caution">
    <text evidence="6">The sequence shown here is derived from an EMBL/GenBank/DDBJ whole genome shotgun (WGS) entry which is preliminary data.</text>
</comment>
<comment type="cofactor">
    <cofactor evidence="1">
        <name>pyridoxal 5'-phosphate</name>
        <dbReference type="ChEBI" id="CHEBI:597326"/>
    </cofactor>
</comment>
<keyword evidence="2" id="KW-0663">Pyridoxal phosphate</keyword>
<dbReference type="InterPro" id="IPR022644">
    <property type="entry name" value="De-COase2_N"/>
</dbReference>
<dbReference type="PRINTS" id="PR01179">
    <property type="entry name" value="ODADCRBXLASE"/>
</dbReference>
<evidence type="ECO:0000313" key="7">
    <source>
        <dbReference type="Proteomes" id="UP000629025"/>
    </source>
</evidence>
<evidence type="ECO:0000259" key="4">
    <source>
        <dbReference type="Pfam" id="PF00278"/>
    </source>
</evidence>
<dbReference type="PANTHER" id="PTHR43727">
    <property type="entry name" value="DIAMINOPIMELATE DECARBOXYLASE"/>
    <property type="match status" value="1"/>
</dbReference>
<sequence length="408" mass="45051">MIEIPQAVRQAALELQRQQPDPLAAYIYDLPALDAHLQRLTGDLPPQVELFYAVKANPDPRILHRVAAAVHGLEIASGGELQLIEPLLDSRPFIFGGPGKLDSDIAAALAAGTDALHVESAGELERLIALAEAAGLVAPVLLRINPRLPERMRTRLTMAGCATAFGIDEEALPGVIARARASRWIKLQGFHIHALSHQLDAERHLSLLDHLLRLSLDLAREHGVELRTLNLGGGIGVNYTDPAHQYDWSRFAAGLHERVQQPALRDIRLRFEMGRYLTAFCGYYLMEVIDLKRNHGEQFAICRGGTHQFRLPPAQGHSHPFVCLPGRGGRPDSQTLHHVRLTVAGQLCTPKDILARQAEVARVAIGDLLAFPLAGAYAWNISHQNFLCHPAPRFHYLEKSLDTPEESR</sequence>
<protein>
    <submittedName>
        <fullName evidence="6">Diaminopimelate decarboxylase</fullName>
    </submittedName>
</protein>
<dbReference type="PROSITE" id="PS00879">
    <property type="entry name" value="ODR_DC_2_2"/>
    <property type="match status" value="1"/>
</dbReference>
<dbReference type="InterPro" id="IPR009006">
    <property type="entry name" value="Ala_racemase/Decarboxylase_C"/>
</dbReference>
<organism evidence="6 7">
    <name type="scientific">Marinobacterium zhoushanense</name>
    <dbReference type="NCBI Taxonomy" id="1679163"/>
    <lineage>
        <taxon>Bacteria</taxon>
        <taxon>Pseudomonadati</taxon>
        <taxon>Pseudomonadota</taxon>
        <taxon>Gammaproteobacteria</taxon>
        <taxon>Oceanospirillales</taxon>
        <taxon>Oceanospirillaceae</taxon>
        <taxon>Marinobacterium</taxon>
    </lineage>
</organism>
<dbReference type="RefSeq" id="WP_188750424.1">
    <property type="nucleotide sequence ID" value="NZ_BMIJ01000007.1"/>
</dbReference>
<name>A0ABQ1KS26_9GAMM</name>
<dbReference type="PANTHER" id="PTHR43727:SF2">
    <property type="entry name" value="GROUP IV DECARBOXYLASE"/>
    <property type="match status" value="1"/>
</dbReference>
<dbReference type="EMBL" id="BMIJ01000007">
    <property type="protein sequence ID" value="GGC04596.1"/>
    <property type="molecule type" value="Genomic_DNA"/>
</dbReference>
<reference evidence="7" key="1">
    <citation type="journal article" date="2019" name="Int. J. Syst. Evol. Microbiol.">
        <title>The Global Catalogue of Microorganisms (GCM) 10K type strain sequencing project: providing services to taxonomists for standard genome sequencing and annotation.</title>
        <authorList>
            <consortium name="The Broad Institute Genomics Platform"/>
            <consortium name="The Broad Institute Genome Sequencing Center for Infectious Disease"/>
            <person name="Wu L."/>
            <person name="Ma J."/>
        </authorList>
    </citation>
    <scope>NUCLEOTIDE SEQUENCE [LARGE SCALE GENOMIC DNA]</scope>
    <source>
        <strain evidence="7">CGMCC 1.15341</strain>
    </source>
</reference>
<gene>
    <name evidence="6" type="ORF">GCM10011352_33480</name>
</gene>
<evidence type="ECO:0000313" key="6">
    <source>
        <dbReference type="EMBL" id="GGC04596.1"/>
    </source>
</evidence>
<dbReference type="Pfam" id="PF00278">
    <property type="entry name" value="Orn_DAP_Arg_deC"/>
    <property type="match status" value="1"/>
</dbReference>
<proteinExistence type="inferred from homology"/>
<dbReference type="PRINTS" id="PR01182">
    <property type="entry name" value="ORNDCRBXLASE"/>
</dbReference>
<keyword evidence="7" id="KW-1185">Reference proteome</keyword>
<comment type="similarity">
    <text evidence="3">Belongs to the Orn/Lys/Arg decarboxylase class-II family.</text>
</comment>
<evidence type="ECO:0000256" key="1">
    <source>
        <dbReference type="ARBA" id="ARBA00001933"/>
    </source>
</evidence>